<evidence type="ECO:0000256" key="1">
    <source>
        <dbReference type="SAM" id="MobiDB-lite"/>
    </source>
</evidence>
<evidence type="ECO:0000313" key="3">
    <source>
        <dbReference type="Proteomes" id="UP000308197"/>
    </source>
</evidence>
<feature type="compositionally biased region" description="Acidic residues" evidence="1">
    <location>
        <begin position="722"/>
        <end position="735"/>
    </location>
</feature>
<feature type="compositionally biased region" description="Basic and acidic residues" evidence="1">
    <location>
        <begin position="328"/>
        <end position="340"/>
    </location>
</feature>
<evidence type="ECO:0000313" key="2">
    <source>
        <dbReference type="EMBL" id="TFK79623.1"/>
    </source>
</evidence>
<reference evidence="2 3" key="1">
    <citation type="journal article" date="2019" name="Nat. Ecol. Evol.">
        <title>Megaphylogeny resolves global patterns of mushroom evolution.</title>
        <authorList>
            <person name="Varga T."/>
            <person name="Krizsan K."/>
            <person name="Foldi C."/>
            <person name="Dima B."/>
            <person name="Sanchez-Garcia M."/>
            <person name="Sanchez-Ramirez S."/>
            <person name="Szollosi G.J."/>
            <person name="Szarkandi J.G."/>
            <person name="Papp V."/>
            <person name="Albert L."/>
            <person name="Andreopoulos W."/>
            <person name="Angelini C."/>
            <person name="Antonin V."/>
            <person name="Barry K.W."/>
            <person name="Bougher N.L."/>
            <person name="Buchanan P."/>
            <person name="Buyck B."/>
            <person name="Bense V."/>
            <person name="Catcheside P."/>
            <person name="Chovatia M."/>
            <person name="Cooper J."/>
            <person name="Damon W."/>
            <person name="Desjardin D."/>
            <person name="Finy P."/>
            <person name="Geml J."/>
            <person name="Haridas S."/>
            <person name="Hughes K."/>
            <person name="Justo A."/>
            <person name="Karasinski D."/>
            <person name="Kautmanova I."/>
            <person name="Kiss B."/>
            <person name="Kocsube S."/>
            <person name="Kotiranta H."/>
            <person name="LaButti K.M."/>
            <person name="Lechner B.E."/>
            <person name="Liimatainen K."/>
            <person name="Lipzen A."/>
            <person name="Lukacs Z."/>
            <person name="Mihaltcheva S."/>
            <person name="Morgado L.N."/>
            <person name="Niskanen T."/>
            <person name="Noordeloos M.E."/>
            <person name="Ohm R.A."/>
            <person name="Ortiz-Santana B."/>
            <person name="Ovrebo C."/>
            <person name="Racz N."/>
            <person name="Riley R."/>
            <person name="Savchenko A."/>
            <person name="Shiryaev A."/>
            <person name="Soop K."/>
            <person name="Spirin V."/>
            <person name="Szebenyi C."/>
            <person name="Tomsovsky M."/>
            <person name="Tulloss R.E."/>
            <person name="Uehling J."/>
            <person name="Grigoriev I.V."/>
            <person name="Vagvolgyi C."/>
            <person name="Papp T."/>
            <person name="Martin F.M."/>
            <person name="Miettinen O."/>
            <person name="Hibbett D.S."/>
            <person name="Nagy L.G."/>
        </authorList>
    </citation>
    <scope>NUCLEOTIDE SEQUENCE [LARGE SCALE GENOMIC DNA]</scope>
    <source>
        <strain evidence="2 3">HHB13444</strain>
    </source>
</reference>
<feature type="compositionally biased region" description="Basic and acidic residues" evidence="1">
    <location>
        <begin position="221"/>
        <end position="230"/>
    </location>
</feature>
<gene>
    <name evidence="2" type="ORF">K466DRAFT_505253</name>
</gene>
<name>A0A5C3P1N0_9APHY</name>
<feature type="region of interest" description="Disordered" evidence="1">
    <location>
        <begin position="714"/>
        <end position="759"/>
    </location>
</feature>
<sequence length="778" mass="89935">PARTVLTLRPLARYPCPRCLVQKHQIPRSGTARDMRRRVQKARVDSPALRERILRARRNAFKGRALGGDYVNTVLAEGSLNPIQVFAPDLMHEVELGVWKGTFAHLLRLIQAQGRSAIQEFNARCIRRFAHDAASRKRLAARDYEAYLMVVMPVFEGLLPLRDDQNVADLLFELANFHALAKLRLHTTTTIDIFRASTRHMYKAFRKFARKTCPRYETRELPREAEARGRREARKNTKSVNASSSSRKCRKFTVIKTYKYHCLGDYVAYVVHHGPMDNYTTQVGELEHRHIKRFYVRTNKVRYVWQLAKKIKNVYLLRKLRRRDREFQPRREGIKEKQDTKVAAQEAAERARPSQSLPTTSPFLPYEIAVSRNATIKLYDWLAEHDEDPATKVSRTTTPGATQSDGTQNFIPLLREHFLERLDIEPSVQDADGTPTFSRAQRNGIRILDDKMFSHNIMRCNYNTYDMRRDQDSINPRTHPDIVLPDDNPQHPFAYARVIKIFHADVCYVGPGATEASRRWRPEYVLWVRWFELDTSYASGFQHRRLPRLQFIDDDHPSLMPFGFVDPSSVLRAAYLMPAFNHGETKHFLSRPSPLARQPSDNDADFMYYHVCMFVDRDTYMRYLGGGVGHREHGVSLARSQEHASRHKRTGRIHMEATAGWHTDSESEDETGMDYHFRGLSDSDEDDIPDNFSDSSHESGDSVADFYAMAGLRARDRRAPSADEEEDDDREDDHDDLGSVDGRASDFDEGDRAMAGNVECDEDYYMDDVYEEEGFARL</sequence>
<feature type="region of interest" description="Disordered" evidence="1">
    <location>
        <begin position="639"/>
        <end position="701"/>
    </location>
</feature>
<proteinExistence type="predicted"/>
<feature type="region of interest" description="Disordered" evidence="1">
    <location>
        <begin position="221"/>
        <end position="242"/>
    </location>
</feature>
<dbReference type="STRING" id="1314778.A0A5C3P1N0"/>
<accession>A0A5C3P1N0</accession>
<protein>
    <submittedName>
        <fullName evidence="2">Uncharacterized protein</fullName>
    </submittedName>
</protein>
<dbReference type="AlphaFoldDB" id="A0A5C3P1N0"/>
<organism evidence="2 3">
    <name type="scientific">Polyporus arcularius HHB13444</name>
    <dbReference type="NCBI Taxonomy" id="1314778"/>
    <lineage>
        <taxon>Eukaryota</taxon>
        <taxon>Fungi</taxon>
        <taxon>Dikarya</taxon>
        <taxon>Basidiomycota</taxon>
        <taxon>Agaricomycotina</taxon>
        <taxon>Agaricomycetes</taxon>
        <taxon>Polyporales</taxon>
        <taxon>Polyporaceae</taxon>
        <taxon>Polyporus</taxon>
    </lineage>
</organism>
<feature type="region of interest" description="Disordered" evidence="1">
    <location>
        <begin position="328"/>
        <end position="359"/>
    </location>
</feature>
<dbReference type="Proteomes" id="UP000308197">
    <property type="component" value="Unassembled WGS sequence"/>
</dbReference>
<keyword evidence="3" id="KW-1185">Reference proteome</keyword>
<dbReference type="EMBL" id="ML211979">
    <property type="protein sequence ID" value="TFK79623.1"/>
    <property type="molecule type" value="Genomic_DNA"/>
</dbReference>
<feature type="compositionally biased region" description="Basic and acidic residues" evidence="1">
    <location>
        <begin position="743"/>
        <end position="752"/>
    </location>
</feature>
<dbReference type="InParanoid" id="A0A5C3P1N0"/>
<feature type="non-terminal residue" evidence="2">
    <location>
        <position position="1"/>
    </location>
</feature>